<organism evidence="3 4">
    <name type="scientific">Streptomyces piniterrae</name>
    <dbReference type="NCBI Taxonomy" id="2571125"/>
    <lineage>
        <taxon>Bacteria</taxon>
        <taxon>Bacillati</taxon>
        <taxon>Actinomycetota</taxon>
        <taxon>Actinomycetes</taxon>
        <taxon>Kitasatosporales</taxon>
        <taxon>Streptomycetaceae</taxon>
        <taxon>Streptomyces</taxon>
    </lineage>
</organism>
<dbReference type="GO" id="GO:0005524">
    <property type="term" value="F:ATP binding"/>
    <property type="evidence" value="ECO:0007669"/>
    <property type="project" value="UniProtKB-KW"/>
</dbReference>
<dbReference type="Gene3D" id="3.40.50.300">
    <property type="entry name" value="P-loop containing nucleotide triphosphate hydrolases"/>
    <property type="match status" value="1"/>
</dbReference>
<dbReference type="InterPro" id="IPR027417">
    <property type="entry name" value="P-loop_NTPase"/>
</dbReference>
<dbReference type="Proteomes" id="UP000308697">
    <property type="component" value="Unassembled WGS sequence"/>
</dbReference>
<keyword evidence="4" id="KW-1185">Reference proteome</keyword>
<protein>
    <submittedName>
        <fullName evidence="3">ATP-binding protein</fullName>
    </submittedName>
</protein>
<feature type="compositionally biased region" description="Basic and acidic residues" evidence="1">
    <location>
        <begin position="910"/>
        <end position="922"/>
    </location>
</feature>
<evidence type="ECO:0000313" key="3">
    <source>
        <dbReference type="EMBL" id="TJZ54431.1"/>
    </source>
</evidence>
<proteinExistence type="predicted"/>
<keyword evidence="2" id="KW-0812">Transmembrane</keyword>
<feature type="region of interest" description="Disordered" evidence="1">
    <location>
        <begin position="453"/>
        <end position="476"/>
    </location>
</feature>
<comment type="caution">
    <text evidence="3">The sequence shown here is derived from an EMBL/GenBank/DDBJ whole genome shotgun (WGS) entry which is preliminary data.</text>
</comment>
<dbReference type="OrthoDB" id="3544511at2"/>
<keyword evidence="3" id="KW-0067">ATP-binding</keyword>
<name>A0A4U0NJG7_9ACTN</name>
<keyword evidence="3" id="KW-0547">Nucleotide-binding</keyword>
<feature type="region of interest" description="Disordered" evidence="1">
    <location>
        <begin position="736"/>
        <end position="767"/>
    </location>
</feature>
<feature type="region of interest" description="Disordered" evidence="1">
    <location>
        <begin position="892"/>
        <end position="926"/>
    </location>
</feature>
<feature type="compositionally biased region" description="Basic and acidic residues" evidence="1">
    <location>
        <begin position="755"/>
        <end position="767"/>
    </location>
</feature>
<evidence type="ECO:0000256" key="2">
    <source>
        <dbReference type="SAM" id="Phobius"/>
    </source>
</evidence>
<sequence length="1163" mass="131338">MSHVIRHPKGKVRPRNATRLPRARRLWSRGSGAALRYSRMLRVRWAARPEVAPARRWWRKRPVRTILTGVAAFIVLAWFGFALSAVVRRAPSPIQEWCKGSGNACQTVYSSLSPFLALGLAASIFLIFQYRKGRKPISDAAKKNPRKLVPTAGTTIDEVVGRKELCLVIARALRGRDVRRPYLLVGGVGTGKTAVLVQLTRMLAKKGAVPVPIRLRDADVDGAKLDFGEMAKKRFCEEVDRGVLSRLHSERVWSQLCMDDKAVIIADGLEETFSEGEKQKDRDILIRHAIGRAEKQNLPLVIASRPHSPLEDSQAAIIDLEPLSEEAALEYLQKGTPDSNGHRLDWIVETAAVTESPLYLQIAHQLRQHHLLEHLTRGKEWAQLDTRCHDRLTLRLRLLETWRKAIIQGHLHGDLALTTEEREHTVEVMSALACIGLLQDKLEVRFEDLIGPEGEGCGRPTEGASSDPGDSAHQEPPFAGIRKALAEKFKDYPETNRNRCITLLSLYATQGEQLGLVEAHGERVRFPHSVLQAYLGSAYLDASLRGSVNASLMKEAGPGRELLIALALQSRTAPGESQEQVAQQLLDAAEARNDAKSFEIYGAALQVDRAAGGSQHQQIADSLSRRWPDIKAGDRRTLDEAKEALVKVFGETLRAIAEAGSEDPVHGIQPAYDQFFMLGTLEPSYPIRLGIAQEMGAGGDEAFETLRKRFPLPERNAPDRDDPWVQYEEEFRQQRDEERKERERLLQRVSDGDGQEEREQYLDHKRRNDERRSKIWRTFVMRAWLVPMMVGSVSVKHRGQAEERLRCWIQHLEPEHSSRNRAELPISLEIALAQGFKSAANRRKRHPNASTEARNYLVEQAENMLAHARFWYSQLTLIHALCLWELPDRDKGSTTDRNADMRVSSGSASLKDDQKDSSHRPTADPAQVVGRWLAMAGSKRDLHAAHVGDRTPKGDRLHPFVAEAADFATLALETGHPERFIWIDEKGTVDKVGSRAADPRAYRKHNLWIPPSTGWSTLHPRAQQLLADVLLLLNLTERTGQPDELELRLERANRYALPPCMTKDRAPLQPGRTVGMAEIAPPGTTCLPDCPFELCPYPAKGEQPRAELRETFCRQQQALLRRYSWWNFLSWLRRKRAPWQGMARAELSRFWEEMAKRSRTRSS</sequence>
<dbReference type="AlphaFoldDB" id="A0A4U0NJG7"/>
<feature type="transmembrane region" description="Helical" evidence="2">
    <location>
        <begin position="65"/>
        <end position="87"/>
    </location>
</feature>
<gene>
    <name evidence="3" type="ORF">FCH28_15000</name>
</gene>
<reference evidence="3 4" key="1">
    <citation type="submission" date="2019-04" db="EMBL/GenBank/DDBJ databases">
        <title>Streptomyces piniterrae sp. nov., a heliquinomycin-producing actinomycete isolated from rhizosphere soil of Pinus yunnanensis.</title>
        <authorList>
            <person name="Zhuang X."/>
            <person name="Zhao J."/>
        </authorList>
    </citation>
    <scope>NUCLEOTIDE SEQUENCE [LARGE SCALE GENOMIC DNA]</scope>
    <source>
        <strain evidence="4">jys28</strain>
    </source>
</reference>
<feature type="transmembrane region" description="Helical" evidence="2">
    <location>
        <begin position="107"/>
        <end position="128"/>
    </location>
</feature>
<evidence type="ECO:0000313" key="4">
    <source>
        <dbReference type="Proteomes" id="UP000308697"/>
    </source>
</evidence>
<dbReference type="SUPFAM" id="SSF52540">
    <property type="entry name" value="P-loop containing nucleoside triphosphate hydrolases"/>
    <property type="match status" value="1"/>
</dbReference>
<keyword evidence="2" id="KW-0472">Membrane</keyword>
<keyword evidence="2" id="KW-1133">Transmembrane helix</keyword>
<feature type="compositionally biased region" description="Basic and acidic residues" evidence="1">
    <location>
        <begin position="736"/>
        <end position="746"/>
    </location>
</feature>
<evidence type="ECO:0000256" key="1">
    <source>
        <dbReference type="SAM" id="MobiDB-lite"/>
    </source>
</evidence>
<dbReference type="EMBL" id="SUMB01000004">
    <property type="protein sequence ID" value="TJZ54431.1"/>
    <property type="molecule type" value="Genomic_DNA"/>
</dbReference>
<accession>A0A4U0NJG7</accession>